<dbReference type="SUPFAM" id="SSF53335">
    <property type="entry name" value="S-adenosyl-L-methionine-dependent methyltransferases"/>
    <property type="match status" value="1"/>
</dbReference>
<evidence type="ECO:0000313" key="2">
    <source>
        <dbReference type="Proteomes" id="UP000295611"/>
    </source>
</evidence>
<gene>
    <name evidence="1" type="ORF">DFP86_102134</name>
</gene>
<dbReference type="AlphaFoldDB" id="A0A4R7BCY6"/>
<sequence>MALLVTELRVLEYFIQRIKDEKQRQPRVLALGYPTFLALPEYFTELGISVDWRGVKQLANSAGTWQGHGWHDVADQPMLETRSLFENLGCEFVAVDAITWGGEDFILDLNLPIDEATLTALGKFDLILDPGTVEHCFNVAQVFHSIDQLLDEGGFVFHQVAVAFPNHGHWNMSPIALFAFYHHRQYALGQPYVWSGSLYPRIPVFHRIHPGGLFTGYPAPLIGALSFRKTVHQTTDCGFPSLQGIQSVINELPLEDWCRTALPATHCVD</sequence>
<dbReference type="InterPro" id="IPR029063">
    <property type="entry name" value="SAM-dependent_MTases_sf"/>
</dbReference>
<dbReference type="OrthoDB" id="8842400at2"/>
<accession>A0A4R7BCY6</accession>
<dbReference type="EMBL" id="SNZP01000002">
    <property type="protein sequence ID" value="TDR82022.1"/>
    <property type="molecule type" value="Genomic_DNA"/>
</dbReference>
<dbReference type="RefSeq" id="WP_133678456.1">
    <property type="nucleotide sequence ID" value="NZ_SNZP01000002.1"/>
</dbReference>
<evidence type="ECO:0000313" key="1">
    <source>
        <dbReference type="EMBL" id="TDR82022.1"/>
    </source>
</evidence>
<dbReference type="Proteomes" id="UP000295611">
    <property type="component" value="Unassembled WGS sequence"/>
</dbReference>
<keyword evidence="2" id="KW-1185">Reference proteome</keyword>
<organism evidence="1 2">
    <name type="scientific">Paludibacterium purpuratum</name>
    <dbReference type="NCBI Taxonomy" id="1144873"/>
    <lineage>
        <taxon>Bacteria</taxon>
        <taxon>Pseudomonadati</taxon>
        <taxon>Pseudomonadota</taxon>
        <taxon>Betaproteobacteria</taxon>
        <taxon>Neisseriales</taxon>
        <taxon>Chromobacteriaceae</taxon>
        <taxon>Paludibacterium</taxon>
    </lineage>
</organism>
<evidence type="ECO:0008006" key="3">
    <source>
        <dbReference type="Google" id="ProtNLM"/>
    </source>
</evidence>
<comment type="caution">
    <text evidence="1">The sequence shown here is derived from an EMBL/GenBank/DDBJ whole genome shotgun (WGS) entry which is preliminary data.</text>
</comment>
<protein>
    <recommendedName>
        <fullName evidence="3">Methyltransferase family protein</fullName>
    </recommendedName>
</protein>
<name>A0A4R7BCY6_9NEIS</name>
<proteinExistence type="predicted"/>
<reference evidence="1 2" key="1">
    <citation type="submission" date="2019-03" db="EMBL/GenBank/DDBJ databases">
        <title>Genomic Encyclopedia of Type Strains, Phase III (KMG-III): the genomes of soil and plant-associated and newly described type strains.</title>
        <authorList>
            <person name="Whitman W."/>
        </authorList>
    </citation>
    <scope>NUCLEOTIDE SEQUENCE [LARGE SCALE GENOMIC DNA]</scope>
    <source>
        <strain evidence="1 2">CECT 8976</strain>
    </source>
</reference>